<keyword evidence="3" id="KW-0677">Repeat</keyword>
<dbReference type="InterPro" id="IPR036236">
    <property type="entry name" value="Znf_C2H2_sf"/>
</dbReference>
<reference evidence="9" key="1">
    <citation type="journal article" name="BMC Genomics">
        <title>Long-read sequencing and de novo genome assembly of marine medaka (Oryzias melastigma).</title>
        <authorList>
            <person name="Liang P."/>
            <person name="Saqib H.S.A."/>
            <person name="Ni X."/>
            <person name="Shen Y."/>
        </authorList>
    </citation>
    <scope>NUCLEOTIDE SEQUENCE</scope>
    <source>
        <strain evidence="9">Bigg-433</strain>
    </source>
</reference>
<evidence type="ECO:0000259" key="8">
    <source>
        <dbReference type="PROSITE" id="PS50157"/>
    </source>
</evidence>
<dbReference type="SUPFAM" id="SSF57667">
    <property type="entry name" value="beta-beta-alpha zinc fingers"/>
    <property type="match status" value="3"/>
</dbReference>
<dbReference type="InterPro" id="IPR050752">
    <property type="entry name" value="C2H2-ZF_domain"/>
</dbReference>
<feature type="region of interest" description="Disordered" evidence="7">
    <location>
        <begin position="174"/>
        <end position="216"/>
    </location>
</feature>
<dbReference type="GO" id="GO:0008270">
    <property type="term" value="F:zinc ion binding"/>
    <property type="evidence" value="ECO:0007669"/>
    <property type="project" value="UniProtKB-KW"/>
</dbReference>
<organism evidence="9 10">
    <name type="scientific">Oryzias melastigma</name>
    <name type="common">Marine medaka</name>
    <dbReference type="NCBI Taxonomy" id="30732"/>
    <lineage>
        <taxon>Eukaryota</taxon>
        <taxon>Metazoa</taxon>
        <taxon>Chordata</taxon>
        <taxon>Craniata</taxon>
        <taxon>Vertebrata</taxon>
        <taxon>Euteleostomi</taxon>
        <taxon>Actinopterygii</taxon>
        <taxon>Neopterygii</taxon>
        <taxon>Teleostei</taxon>
        <taxon>Neoteleostei</taxon>
        <taxon>Acanthomorphata</taxon>
        <taxon>Ovalentaria</taxon>
        <taxon>Atherinomorphae</taxon>
        <taxon>Beloniformes</taxon>
        <taxon>Adrianichthyidae</taxon>
        <taxon>Oryziinae</taxon>
        <taxon>Oryzias</taxon>
    </lineage>
</organism>
<dbReference type="FunFam" id="3.30.160.60:FF:000446">
    <property type="entry name" value="Zinc finger protein"/>
    <property type="match status" value="1"/>
</dbReference>
<evidence type="ECO:0000313" key="9">
    <source>
        <dbReference type="EMBL" id="KAF6729686.1"/>
    </source>
</evidence>
<evidence type="ECO:0000256" key="7">
    <source>
        <dbReference type="SAM" id="MobiDB-lite"/>
    </source>
</evidence>
<dbReference type="FunFam" id="3.30.160.60:FF:000090">
    <property type="entry name" value="Odd-skipped-related transciption factor 2"/>
    <property type="match status" value="1"/>
</dbReference>
<evidence type="ECO:0000313" key="10">
    <source>
        <dbReference type="Proteomes" id="UP000646548"/>
    </source>
</evidence>
<dbReference type="Proteomes" id="UP000646548">
    <property type="component" value="Unassembled WGS sequence"/>
</dbReference>
<dbReference type="InterPro" id="IPR013087">
    <property type="entry name" value="Znf_C2H2_type"/>
</dbReference>
<accession>A0A834CN07</accession>
<dbReference type="AlphaFoldDB" id="A0A834CN07"/>
<comment type="caution">
    <text evidence="9">The sequence shown here is derived from an EMBL/GenBank/DDBJ whole genome shotgun (WGS) entry which is preliminary data.</text>
</comment>
<dbReference type="Gene3D" id="3.30.160.60">
    <property type="entry name" value="Classic Zinc Finger"/>
    <property type="match status" value="4"/>
</dbReference>
<dbReference type="GO" id="GO:0000981">
    <property type="term" value="F:DNA-binding transcription factor activity, RNA polymerase II-specific"/>
    <property type="evidence" value="ECO:0007669"/>
    <property type="project" value="TreeGrafter"/>
</dbReference>
<feature type="domain" description="C2H2-type" evidence="8">
    <location>
        <begin position="49"/>
        <end position="76"/>
    </location>
</feature>
<evidence type="ECO:0000256" key="3">
    <source>
        <dbReference type="ARBA" id="ARBA00022737"/>
    </source>
</evidence>
<dbReference type="Pfam" id="PF00096">
    <property type="entry name" value="zf-C2H2"/>
    <property type="match status" value="3"/>
</dbReference>
<gene>
    <name evidence="9" type="ORF">FQA47_009464</name>
</gene>
<dbReference type="SMART" id="SM00355">
    <property type="entry name" value="ZnF_C2H2"/>
    <property type="match status" value="4"/>
</dbReference>
<comment type="similarity">
    <text evidence="1">Belongs to the krueppel C2H2-type zinc-finger protein family.</text>
</comment>
<keyword evidence="5" id="KW-0862">Zinc</keyword>
<evidence type="ECO:0000256" key="2">
    <source>
        <dbReference type="ARBA" id="ARBA00022723"/>
    </source>
</evidence>
<dbReference type="EMBL" id="WKFB01000253">
    <property type="protein sequence ID" value="KAF6729686.1"/>
    <property type="molecule type" value="Genomic_DNA"/>
</dbReference>
<evidence type="ECO:0000256" key="5">
    <source>
        <dbReference type="ARBA" id="ARBA00022833"/>
    </source>
</evidence>
<sequence length="236" mass="27154">MTLQFISESRKTSQYFCFSRQLQLKKHTDTHSERRPFACEQCPRRFRDFCCPLCAKTFKTRTGLKKHQLVHTDARPFVCAVCQKGFKTKYNLRAHEALNATKTFQDAVSLHEQPHTCTACGKAFTRRSSLRGHQAVHRGKIFTCEVCGTGFSLQHNLRRHTPHDRTVTMEMEVGNSLQRSKHPPPTPLQQEADQFLPPSPPLHQQVDPPPSPPFRHSCIQLTTNRTSAIVWRKHNT</sequence>
<evidence type="ECO:0000256" key="6">
    <source>
        <dbReference type="PROSITE-ProRule" id="PRU00042"/>
    </source>
</evidence>
<protein>
    <submittedName>
        <fullName evidence="9">Zinc finger protein 226</fullName>
    </submittedName>
</protein>
<proteinExistence type="inferred from homology"/>
<dbReference type="Pfam" id="PF13894">
    <property type="entry name" value="zf-C2H2_4"/>
    <property type="match status" value="1"/>
</dbReference>
<dbReference type="GO" id="GO:0000978">
    <property type="term" value="F:RNA polymerase II cis-regulatory region sequence-specific DNA binding"/>
    <property type="evidence" value="ECO:0007669"/>
    <property type="project" value="TreeGrafter"/>
</dbReference>
<dbReference type="PROSITE" id="PS50157">
    <property type="entry name" value="ZINC_FINGER_C2H2_2"/>
    <property type="match status" value="3"/>
</dbReference>
<keyword evidence="4 6" id="KW-0863">Zinc-finger</keyword>
<dbReference type="PANTHER" id="PTHR24384:SF218">
    <property type="entry name" value="ZINC FINGER PROTEIN 502"/>
    <property type="match status" value="1"/>
</dbReference>
<feature type="domain" description="C2H2-type" evidence="8">
    <location>
        <begin position="115"/>
        <end position="140"/>
    </location>
</feature>
<evidence type="ECO:0000256" key="4">
    <source>
        <dbReference type="ARBA" id="ARBA00022771"/>
    </source>
</evidence>
<dbReference type="PANTHER" id="PTHR24384">
    <property type="entry name" value="FINGER PUTATIVE TRANSCRIPTION FACTOR FAMILY-RELATED"/>
    <property type="match status" value="1"/>
</dbReference>
<keyword evidence="2" id="KW-0479">Metal-binding</keyword>
<evidence type="ECO:0000256" key="1">
    <source>
        <dbReference type="ARBA" id="ARBA00006991"/>
    </source>
</evidence>
<name>A0A834CN07_ORYME</name>
<dbReference type="PROSITE" id="PS00028">
    <property type="entry name" value="ZINC_FINGER_C2H2_1"/>
    <property type="match status" value="2"/>
</dbReference>
<feature type="compositionally biased region" description="Pro residues" evidence="7">
    <location>
        <begin position="197"/>
        <end position="213"/>
    </location>
</feature>
<feature type="domain" description="C2H2-type" evidence="8">
    <location>
        <begin position="142"/>
        <end position="160"/>
    </location>
</feature>